<dbReference type="RefSeq" id="WP_214431758.1">
    <property type="nucleotide sequence ID" value="NZ_CAWPUQ010000113.1"/>
</dbReference>
<gene>
    <name evidence="1" type="ORF">I8752_07870</name>
</gene>
<organism evidence="1 2">
    <name type="scientific">Dendronalium phyllosphericum CENA369</name>
    <dbReference type="NCBI Taxonomy" id="1725256"/>
    <lineage>
        <taxon>Bacteria</taxon>
        <taxon>Bacillati</taxon>
        <taxon>Cyanobacteriota</taxon>
        <taxon>Cyanophyceae</taxon>
        <taxon>Nostocales</taxon>
        <taxon>Nostocaceae</taxon>
        <taxon>Dendronalium</taxon>
        <taxon>Dendronalium phyllosphericum</taxon>
    </lineage>
</organism>
<evidence type="ECO:0000313" key="2">
    <source>
        <dbReference type="Proteomes" id="UP000662314"/>
    </source>
</evidence>
<proteinExistence type="predicted"/>
<sequence>MYKAIVLSFTMDKVELRKSDRSTLKIQAIAFVSSQRNSKICIQMSY</sequence>
<reference evidence="1 2" key="1">
    <citation type="journal article" date="2021" name="Int. J. Syst. Evol. Microbiol.">
        <title>Amazonocrinis nigriterrae gen. nov., sp. nov., Atlanticothrix silvestris gen. nov., sp. nov. and Dendronalium phyllosphericum gen. nov., sp. nov., nostocacean cyanobacteria from Brazilian environments.</title>
        <authorList>
            <person name="Alvarenga D.O."/>
            <person name="Andreote A.P.D."/>
            <person name="Branco L.H.Z."/>
            <person name="Delbaje E."/>
            <person name="Cruz R.B."/>
            <person name="Varani A.M."/>
            <person name="Fiore M.F."/>
        </authorList>
    </citation>
    <scope>NUCLEOTIDE SEQUENCE [LARGE SCALE GENOMIC DNA]</scope>
    <source>
        <strain evidence="1 2">CENA369</strain>
    </source>
</reference>
<name>A0A8J7I1J9_9NOST</name>
<comment type="caution">
    <text evidence="1">The sequence shown here is derived from an EMBL/GenBank/DDBJ whole genome shotgun (WGS) entry which is preliminary data.</text>
</comment>
<dbReference type="EMBL" id="JAECZA010000021">
    <property type="protein sequence ID" value="MBH8572935.1"/>
    <property type="molecule type" value="Genomic_DNA"/>
</dbReference>
<dbReference type="Proteomes" id="UP000662314">
    <property type="component" value="Unassembled WGS sequence"/>
</dbReference>
<dbReference type="AlphaFoldDB" id="A0A8J7I1J9"/>
<protein>
    <submittedName>
        <fullName evidence="1">Uncharacterized protein</fullName>
    </submittedName>
</protein>
<evidence type="ECO:0000313" key="1">
    <source>
        <dbReference type="EMBL" id="MBH8572935.1"/>
    </source>
</evidence>
<keyword evidence="2" id="KW-1185">Reference proteome</keyword>
<accession>A0A8J7I1J9</accession>